<organism evidence="1 2">
    <name type="scientific">Rhodotorula toruloides</name>
    <name type="common">Yeast</name>
    <name type="synonym">Rhodosporidium toruloides</name>
    <dbReference type="NCBI Taxonomy" id="5286"/>
    <lineage>
        <taxon>Eukaryota</taxon>
        <taxon>Fungi</taxon>
        <taxon>Dikarya</taxon>
        <taxon>Basidiomycota</taxon>
        <taxon>Pucciniomycotina</taxon>
        <taxon>Microbotryomycetes</taxon>
        <taxon>Sporidiobolales</taxon>
        <taxon>Sporidiobolaceae</taxon>
        <taxon>Rhodotorula</taxon>
    </lineage>
</organism>
<proteinExistence type="predicted"/>
<reference evidence="1 2" key="1">
    <citation type="journal article" date="2018" name="Elife">
        <title>Functional genomics of lipid metabolism in the oleaginous yeast Rhodosporidium toruloides.</title>
        <authorList>
            <person name="Coradetti S.T."/>
            <person name="Pinel D."/>
            <person name="Geiselman G."/>
            <person name="Ito M."/>
            <person name="Mondo S."/>
            <person name="Reilly M.C."/>
            <person name="Cheng Y.F."/>
            <person name="Bauer S."/>
            <person name="Grigoriev I."/>
            <person name="Gladden J.M."/>
            <person name="Simmons B.A."/>
            <person name="Brem R."/>
            <person name="Arkin A.P."/>
            <person name="Skerker J.M."/>
        </authorList>
    </citation>
    <scope>NUCLEOTIDE SEQUENCE [LARGE SCALE GENOMIC DNA]</scope>
    <source>
        <strain evidence="1 2">NBRC 0880</strain>
    </source>
</reference>
<dbReference type="Gene3D" id="6.10.140.2220">
    <property type="match status" value="1"/>
</dbReference>
<evidence type="ECO:0000313" key="2">
    <source>
        <dbReference type="Proteomes" id="UP000239560"/>
    </source>
</evidence>
<dbReference type="SUPFAM" id="SSF144232">
    <property type="entry name" value="HIT/MYND zinc finger-like"/>
    <property type="match status" value="1"/>
</dbReference>
<comment type="caution">
    <text evidence="1">The sequence shown here is derived from an EMBL/GenBank/DDBJ whole genome shotgun (WGS) entry which is preliminary data.</text>
</comment>
<protein>
    <submittedName>
        <fullName evidence="1">Uncharacterized protein</fullName>
    </submittedName>
</protein>
<dbReference type="AlphaFoldDB" id="A0A2T0AFJ0"/>
<dbReference type="Proteomes" id="UP000239560">
    <property type="component" value="Unassembled WGS sequence"/>
</dbReference>
<dbReference type="EMBL" id="LCTV02000002">
    <property type="protein sequence ID" value="PRQ76769.1"/>
    <property type="molecule type" value="Genomic_DNA"/>
</dbReference>
<gene>
    <name evidence="1" type="ORF">AAT19DRAFT_12187</name>
</gene>
<accession>A0A2T0AFJ0</accession>
<dbReference type="GO" id="GO:0008270">
    <property type="term" value="F:zinc ion binding"/>
    <property type="evidence" value="ECO:0007669"/>
    <property type="project" value="UniProtKB-KW"/>
</dbReference>
<name>A0A2T0AFJ0_RHOTO</name>
<sequence>MSTEQPSKCCVCGEPTTKRCQACAKSGIDLFFCSPEHQKLVWKHHKEVCGPNAHTFRFPPLTQDEVEELLALENKPVTPDDAEDVSILIDRFPKVSADAFARFEAGSRQSRLGQMYEVSWSLPAGSFSAFVRSLAKHVPEEEYAAILALRELLRGHRARRMPLVTTASSRPPDFDHSLGAHWLQLSRYRHQAVVLVSLALTRQFRAPAAVPTRFVLAAFEQAFACLNELKPFDDAAHAVEILCSVSEILHSAGLQQLGVYRDQAGKLVCTCVSA</sequence>
<evidence type="ECO:0000313" key="1">
    <source>
        <dbReference type="EMBL" id="PRQ76769.1"/>
    </source>
</evidence>
<dbReference type="OrthoDB" id="407198at2759"/>